<name>A0A6P4HLA9_DROKI</name>
<keyword evidence="2" id="KW-1133">Transmembrane helix</keyword>
<keyword evidence="2" id="KW-0812">Transmembrane</keyword>
<evidence type="ECO:0000313" key="4">
    <source>
        <dbReference type="RefSeq" id="XP_017016345.1"/>
    </source>
</evidence>
<dbReference type="AlphaFoldDB" id="A0A6P4HLA9"/>
<sequence>MLSPKGDNLKDESKQVGGDVTNATGGPPIDWNIHKNGDSTVPSYLSEVHLSHQQITRRFGDLLNLFEDYTKILKSEHERVNVPFHLKRVLSDLVLNEDNENDEPCRASSATELSDCTIKARCRQAPTCDVSSQTYWSAVDQRQVDIKDLETQLAGIGGSASVDYGAEKPSKTLQHTIHIEVESVTSATDMQRPPLRQRMWNVLTQTSDSIVACTYMIGENFTYVLFVVLCLWCLYLLMGHYYSSLPTNINQQINLKKDLARPNPK</sequence>
<reference evidence="4" key="2">
    <citation type="submission" date="2025-08" db="UniProtKB">
        <authorList>
            <consortium name="RefSeq"/>
        </authorList>
    </citation>
    <scope>IDENTIFICATION</scope>
    <source>
        <strain evidence="4">14028-0561.14</strain>
        <tissue evidence="4">Whole fly</tissue>
    </source>
</reference>
<dbReference type="OMA" id="AMMGENF"/>
<evidence type="ECO:0000256" key="1">
    <source>
        <dbReference type="SAM" id="MobiDB-lite"/>
    </source>
</evidence>
<accession>A0A6P4HLA9</accession>
<organism evidence="3 4">
    <name type="scientific">Drosophila kikkawai</name>
    <name type="common">Fruit fly</name>
    <dbReference type="NCBI Taxonomy" id="30033"/>
    <lineage>
        <taxon>Eukaryota</taxon>
        <taxon>Metazoa</taxon>
        <taxon>Ecdysozoa</taxon>
        <taxon>Arthropoda</taxon>
        <taxon>Hexapoda</taxon>
        <taxon>Insecta</taxon>
        <taxon>Pterygota</taxon>
        <taxon>Neoptera</taxon>
        <taxon>Endopterygota</taxon>
        <taxon>Diptera</taxon>
        <taxon>Brachycera</taxon>
        <taxon>Muscomorpha</taxon>
        <taxon>Ephydroidea</taxon>
        <taxon>Drosophilidae</taxon>
        <taxon>Drosophila</taxon>
        <taxon>Sophophora</taxon>
    </lineage>
</organism>
<feature type="region of interest" description="Disordered" evidence="1">
    <location>
        <begin position="1"/>
        <end position="32"/>
    </location>
</feature>
<protein>
    <submittedName>
        <fullName evidence="4">Uncharacterized protein</fullName>
    </submittedName>
</protein>
<evidence type="ECO:0000256" key="2">
    <source>
        <dbReference type="SAM" id="Phobius"/>
    </source>
</evidence>
<dbReference type="GeneID" id="108070401"/>
<dbReference type="Proteomes" id="UP001652661">
    <property type="component" value="Chromosome 2R"/>
</dbReference>
<proteinExistence type="predicted"/>
<evidence type="ECO:0000313" key="3">
    <source>
        <dbReference type="Proteomes" id="UP001652661"/>
    </source>
</evidence>
<dbReference type="OrthoDB" id="7883004at2759"/>
<keyword evidence="2" id="KW-0472">Membrane</keyword>
<dbReference type="RefSeq" id="XP_017016345.1">
    <property type="nucleotide sequence ID" value="XM_017160856.3"/>
</dbReference>
<feature type="transmembrane region" description="Helical" evidence="2">
    <location>
        <begin position="223"/>
        <end position="242"/>
    </location>
</feature>
<keyword evidence="3" id="KW-1185">Reference proteome</keyword>
<reference evidence="3" key="1">
    <citation type="submission" date="2025-05" db="UniProtKB">
        <authorList>
            <consortium name="RefSeq"/>
        </authorList>
    </citation>
    <scope>NUCLEOTIDE SEQUENCE [LARGE SCALE GENOMIC DNA]</scope>
    <source>
        <strain evidence="3">14028-0561.14</strain>
    </source>
</reference>
<gene>
    <name evidence="4" type="primary">LOC108070401</name>
</gene>